<dbReference type="AlphaFoldDB" id="A0A0R2BFV4"/>
<sequence length="281" mass="31144">MSAARVAFTQIPNEVTGMTKISIELKHVSKRYQPASSLFKRKTSSPLVLKDINLMIPTGEFHVFLGQSGCGKSTLLNIIAGFLPKTGGEVLVNGSEVTEPGSDRGVVFQNADAAIFPWLTVEENVGYGLKMQHVSDKDRKPVVERSLNLVGLEEHADKYPYELSGGMKQRVQIARSIANDPSILILDEPFGALDAQTRRTMQNELIDIWQKTGKTILFVTHDIQEAAYLGQKISIFSRSPESHIAITIPVDRPYPRNVYSSENEQLVNTLNQYFEVGGPVK</sequence>
<dbReference type="CDD" id="cd03293">
    <property type="entry name" value="ABC_NrtD_SsuB_transporters"/>
    <property type="match status" value="1"/>
</dbReference>
<evidence type="ECO:0000313" key="5">
    <source>
        <dbReference type="EMBL" id="KRM77250.1"/>
    </source>
</evidence>
<dbReference type="PANTHER" id="PTHR42788">
    <property type="entry name" value="TAURINE IMPORT ATP-BINDING PROTEIN-RELATED"/>
    <property type="match status" value="1"/>
</dbReference>
<evidence type="ECO:0000256" key="1">
    <source>
        <dbReference type="ARBA" id="ARBA00022448"/>
    </source>
</evidence>
<dbReference type="EMBL" id="AYYR01000013">
    <property type="protein sequence ID" value="KRM77250.1"/>
    <property type="molecule type" value="Genomic_DNA"/>
</dbReference>
<dbReference type="InterPro" id="IPR003439">
    <property type="entry name" value="ABC_transporter-like_ATP-bd"/>
</dbReference>
<evidence type="ECO:0000256" key="3">
    <source>
        <dbReference type="ARBA" id="ARBA00022840"/>
    </source>
</evidence>
<dbReference type="GO" id="GO:0016887">
    <property type="term" value="F:ATP hydrolysis activity"/>
    <property type="evidence" value="ECO:0007669"/>
    <property type="project" value="InterPro"/>
</dbReference>
<organism evidence="5 6">
    <name type="scientific">Secundilactobacillus collinoides DSM 20515 = JCM 1123</name>
    <dbReference type="NCBI Taxonomy" id="1423733"/>
    <lineage>
        <taxon>Bacteria</taxon>
        <taxon>Bacillati</taxon>
        <taxon>Bacillota</taxon>
        <taxon>Bacilli</taxon>
        <taxon>Lactobacillales</taxon>
        <taxon>Lactobacillaceae</taxon>
        <taxon>Secundilactobacillus</taxon>
    </lineage>
</organism>
<comment type="caution">
    <text evidence="5">The sequence shown here is derived from an EMBL/GenBank/DDBJ whole genome shotgun (WGS) entry which is preliminary data.</text>
</comment>
<evidence type="ECO:0000313" key="6">
    <source>
        <dbReference type="Proteomes" id="UP000051845"/>
    </source>
</evidence>
<accession>A0A0R2BFV4</accession>
<keyword evidence="1" id="KW-0813">Transport</keyword>
<dbReference type="PROSITE" id="PS50893">
    <property type="entry name" value="ABC_TRANSPORTER_2"/>
    <property type="match status" value="1"/>
</dbReference>
<gene>
    <name evidence="5" type="ORF">FC82_GL000495</name>
</gene>
<keyword evidence="3 5" id="KW-0067">ATP-binding</keyword>
<name>A0A0R2BFV4_SECCO</name>
<dbReference type="GO" id="GO:0005524">
    <property type="term" value="F:ATP binding"/>
    <property type="evidence" value="ECO:0007669"/>
    <property type="project" value="UniProtKB-KW"/>
</dbReference>
<keyword evidence="2" id="KW-0547">Nucleotide-binding</keyword>
<dbReference type="InterPro" id="IPR050166">
    <property type="entry name" value="ABC_transporter_ATP-bind"/>
</dbReference>
<dbReference type="InterPro" id="IPR017871">
    <property type="entry name" value="ABC_transporter-like_CS"/>
</dbReference>
<protein>
    <submittedName>
        <fullName evidence="5">Taurine import ATP-binding protein TauB</fullName>
    </submittedName>
</protein>
<feature type="domain" description="ABC transporter" evidence="4">
    <location>
        <begin position="23"/>
        <end position="263"/>
    </location>
</feature>
<reference evidence="5 6" key="1">
    <citation type="journal article" date="2015" name="Genome Announc.">
        <title>Expanding the biotechnology potential of lactobacilli through comparative genomics of 213 strains and associated genera.</title>
        <authorList>
            <person name="Sun Z."/>
            <person name="Harris H.M."/>
            <person name="McCann A."/>
            <person name="Guo C."/>
            <person name="Argimon S."/>
            <person name="Zhang W."/>
            <person name="Yang X."/>
            <person name="Jeffery I.B."/>
            <person name="Cooney J.C."/>
            <person name="Kagawa T.F."/>
            <person name="Liu W."/>
            <person name="Song Y."/>
            <person name="Salvetti E."/>
            <person name="Wrobel A."/>
            <person name="Rasinkangas P."/>
            <person name="Parkhill J."/>
            <person name="Rea M.C."/>
            <person name="O'Sullivan O."/>
            <person name="Ritari J."/>
            <person name="Douillard F.P."/>
            <person name="Paul Ross R."/>
            <person name="Yang R."/>
            <person name="Briner A.E."/>
            <person name="Felis G.E."/>
            <person name="de Vos W.M."/>
            <person name="Barrangou R."/>
            <person name="Klaenhammer T.R."/>
            <person name="Caufield P.W."/>
            <person name="Cui Y."/>
            <person name="Zhang H."/>
            <person name="O'Toole P.W."/>
        </authorList>
    </citation>
    <scope>NUCLEOTIDE SEQUENCE [LARGE SCALE GENOMIC DNA]</scope>
    <source>
        <strain evidence="5 6">DSM 20515</strain>
    </source>
</reference>
<dbReference type="InterPro" id="IPR027417">
    <property type="entry name" value="P-loop_NTPase"/>
</dbReference>
<evidence type="ECO:0000256" key="2">
    <source>
        <dbReference type="ARBA" id="ARBA00022741"/>
    </source>
</evidence>
<dbReference type="PANTHER" id="PTHR42788:SF13">
    <property type="entry name" value="ALIPHATIC SULFONATES IMPORT ATP-BINDING PROTEIN SSUB"/>
    <property type="match status" value="1"/>
</dbReference>
<dbReference type="Gene3D" id="3.40.50.300">
    <property type="entry name" value="P-loop containing nucleotide triphosphate hydrolases"/>
    <property type="match status" value="1"/>
</dbReference>
<dbReference type="SMART" id="SM00382">
    <property type="entry name" value="AAA"/>
    <property type="match status" value="1"/>
</dbReference>
<dbReference type="SUPFAM" id="SSF52540">
    <property type="entry name" value="P-loop containing nucleoside triphosphate hydrolases"/>
    <property type="match status" value="1"/>
</dbReference>
<dbReference type="STRING" id="33960.TY91_07620"/>
<dbReference type="InterPro" id="IPR003593">
    <property type="entry name" value="AAA+_ATPase"/>
</dbReference>
<dbReference type="PROSITE" id="PS00211">
    <property type="entry name" value="ABC_TRANSPORTER_1"/>
    <property type="match status" value="1"/>
</dbReference>
<dbReference type="PATRIC" id="fig|1423733.4.peg.517"/>
<evidence type="ECO:0000259" key="4">
    <source>
        <dbReference type="PROSITE" id="PS50893"/>
    </source>
</evidence>
<proteinExistence type="predicted"/>
<dbReference type="Pfam" id="PF00005">
    <property type="entry name" value="ABC_tran"/>
    <property type="match status" value="1"/>
</dbReference>
<dbReference type="Proteomes" id="UP000051845">
    <property type="component" value="Unassembled WGS sequence"/>
</dbReference>